<reference evidence="2 3" key="1">
    <citation type="journal article" date="2021" name="Elife">
        <title>Chloroplast acquisition without the gene transfer in kleptoplastic sea slugs, Plakobranchus ocellatus.</title>
        <authorList>
            <person name="Maeda T."/>
            <person name="Takahashi S."/>
            <person name="Yoshida T."/>
            <person name="Shimamura S."/>
            <person name="Takaki Y."/>
            <person name="Nagai Y."/>
            <person name="Toyoda A."/>
            <person name="Suzuki Y."/>
            <person name="Arimoto A."/>
            <person name="Ishii H."/>
            <person name="Satoh N."/>
            <person name="Nishiyama T."/>
            <person name="Hasebe M."/>
            <person name="Maruyama T."/>
            <person name="Minagawa J."/>
            <person name="Obokata J."/>
            <person name="Shigenobu S."/>
        </authorList>
    </citation>
    <scope>NUCLEOTIDE SEQUENCE [LARGE SCALE GENOMIC DNA]</scope>
</reference>
<gene>
    <name evidence="2" type="ORF">ElyMa_003025000</name>
</gene>
<sequence length="104" mass="10989">AVKSQSTTVGTISTLGSTNTNNNNNNNNTVITPIGVIGTIGGTSSRRKEDPRDQPLPTIPGNVTIPVNFNQPPPSIPNTNVPPPDVLIQGSRAVLEFQESWKST</sequence>
<comment type="caution">
    <text evidence="2">The sequence shown here is derived from an EMBL/GenBank/DDBJ whole genome shotgun (WGS) entry which is preliminary data.</text>
</comment>
<feature type="compositionally biased region" description="Low complexity" evidence="1">
    <location>
        <begin position="18"/>
        <end position="37"/>
    </location>
</feature>
<feature type="non-terminal residue" evidence="2">
    <location>
        <position position="1"/>
    </location>
</feature>
<dbReference type="EMBL" id="BMAT01006251">
    <property type="protein sequence ID" value="GFS08922.1"/>
    <property type="molecule type" value="Genomic_DNA"/>
</dbReference>
<organism evidence="2 3">
    <name type="scientific">Elysia marginata</name>
    <dbReference type="NCBI Taxonomy" id="1093978"/>
    <lineage>
        <taxon>Eukaryota</taxon>
        <taxon>Metazoa</taxon>
        <taxon>Spiralia</taxon>
        <taxon>Lophotrochozoa</taxon>
        <taxon>Mollusca</taxon>
        <taxon>Gastropoda</taxon>
        <taxon>Heterobranchia</taxon>
        <taxon>Euthyneura</taxon>
        <taxon>Panpulmonata</taxon>
        <taxon>Sacoglossa</taxon>
        <taxon>Placobranchoidea</taxon>
        <taxon>Plakobranchidae</taxon>
        <taxon>Elysia</taxon>
    </lineage>
</organism>
<evidence type="ECO:0000313" key="2">
    <source>
        <dbReference type="EMBL" id="GFS08922.1"/>
    </source>
</evidence>
<feature type="compositionally biased region" description="Pro residues" evidence="1">
    <location>
        <begin position="71"/>
        <end position="83"/>
    </location>
</feature>
<name>A0AAV4IJM7_9GAST</name>
<keyword evidence="3" id="KW-1185">Reference proteome</keyword>
<feature type="region of interest" description="Disordered" evidence="1">
    <location>
        <begin position="1"/>
        <end position="83"/>
    </location>
</feature>
<feature type="compositionally biased region" description="Polar residues" evidence="1">
    <location>
        <begin position="1"/>
        <end position="17"/>
    </location>
</feature>
<accession>A0AAV4IJM7</accession>
<protein>
    <submittedName>
        <fullName evidence="2">Uncharacterized protein</fullName>
    </submittedName>
</protein>
<proteinExistence type="predicted"/>
<evidence type="ECO:0000256" key="1">
    <source>
        <dbReference type="SAM" id="MobiDB-lite"/>
    </source>
</evidence>
<evidence type="ECO:0000313" key="3">
    <source>
        <dbReference type="Proteomes" id="UP000762676"/>
    </source>
</evidence>
<dbReference type="AlphaFoldDB" id="A0AAV4IJM7"/>
<dbReference type="Proteomes" id="UP000762676">
    <property type="component" value="Unassembled WGS sequence"/>
</dbReference>